<keyword evidence="3" id="KW-0645">Protease</keyword>
<feature type="region of interest" description="Disordered" evidence="7">
    <location>
        <begin position="727"/>
        <end position="746"/>
    </location>
</feature>
<gene>
    <name evidence="9" type="ORF">NESM_000322100</name>
</gene>
<reference evidence="9 10" key="1">
    <citation type="journal article" date="2021" name="MBio">
        <title>A New Model Trypanosomatid, Novymonas esmeraldas: Genomic Perception of Its 'Candidatus Pandoraea novymonadis' Endosymbiont.</title>
        <authorList>
            <person name="Zakharova A."/>
            <person name="Saura A."/>
            <person name="Butenko A."/>
            <person name="Podesvova L."/>
            <person name="Warmusova S."/>
            <person name="Kostygov A.Y."/>
            <person name="Nenarokova A."/>
            <person name="Lukes J."/>
            <person name="Opperdoes F.R."/>
            <person name="Yurchenko V."/>
        </authorList>
    </citation>
    <scope>NUCLEOTIDE SEQUENCE [LARGE SCALE GENOMIC DNA]</scope>
    <source>
        <strain evidence="9 10">E262AT.01</strain>
    </source>
</reference>
<dbReference type="Proteomes" id="UP001430356">
    <property type="component" value="Unassembled WGS sequence"/>
</dbReference>
<dbReference type="Gene3D" id="3.90.70.10">
    <property type="entry name" value="Cysteine proteinases"/>
    <property type="match status" value="1"/>
</dbReference>
<feature type="compositionally biased region" description="Low complexity" evidence="7">
    <location>
        <begin position="834"/>
        <end position="850"/>
    </location>
</feature>
<feature type="region of interest" description="Disordered" evidence="7">
    <location>
        <begin position="1243"/>
        <end position="1267"/>
    </location>
</feature>
<evidence type="ECO:0000256" key="2">
    <source>
        <dbReference type="ARBA" id="ARBA00012759"/>
    </source>
</evidence>
<keyword evidence="5 9" id="KW-0378">Hydrolase</keyword>
<evidence type="ECO:0000256" key="7">
    <source>
        <dbReference type="SAM" id="MobiDB-lite"/>
    </source>
</evidence>
<feature type="compositionally biased region" description="Low complexity" evidence="7">
    <location>
        <begin position="1489"/>
        <end position="1498"/>
    </location>
</feature>
<dbReference type="Pfam" id="PF00443">
    <property type="entry name" value="UCH"/>
    <property type="match status" value="1"/>
</dbReference>
<keyword evidence="4" id="KW-0833">Ubl conjugation pathway</keyword>
<evidence type="ECO:0000256" key="1">
    <source>
        <dbReference type="ARBA" id="ARBA00000707"/>
    </source>
</evidence>
<feature type="region of interest" description="Disordered" evidence="7">
    <location>
        <begin position="902"/>
        <end position="951"/>
    </location>
</feature>
<evidence type="ECO:0000256" key="5">
    <source>
        <dbReference type="ARBA" id="ARBA00022801"/>
    </source>
</evidence>
<keyword evidence="6" id="KW-0788">Thiol protease</keyword>
<keyword evidence="10" id="KW-1185">Reference proteome</keyword>
<comment type="caution">
    <text evidence="9">The sequence shown here is derived from an EMBL/GenBank/DDBJ whole genome shotgun (WGS) entry which is preliminary data.</text>
</comment>
<dbReference type="GO" id="GO:0004843">
    <property type="term" value="F:cysteine-type deubiquitinase activity"/>
    <property type="evidence" value="ECO:0007669"/>
    <property type="project" value="UniProtKB-EC"/>
</dbReference>
<name>A0AAW0EKF8_9TRYP</name>
<evidence type="ECO:0000313" key="9">
    <source>
        <dbReference type="EMBL" id="KAK7194094.1"/>
    </source>
</evidence>
<dbReference type="GO" id="GO:0006508">
    <property type="term" value="P:proteolysis"/>
    <property type="evidence" value="ECO:0007669"/>
    <property type="project" value="UniProtKB-KW"/>
</dbReference>
<dbReference type="PANTHER" id="PTHR24006">
    <property type="entry name" value="UBIQUITIN CARBOXYL-TERMINAL HYDROLASE"/>
    <property type="match status" value="1"/>
</dbReference>
<dbReference type="EC" id="3.4.19.12" evidence="2"/>
<dbReference type="PROSITE" id="PS00972">
    <property type="entry name" value="USP_1"/>
    <property type="match status" value="1"/>
</dbReference>
<dbReference type="InterPro" id="IPR018200">
    <property type="entry name" value="USP_CS"/>
</dbReference>
<dbReference type="InterPro" id="IPR028889">
    <property type="entry name" value="USP"/>
</dbReference>
<feature type="region of interest" description="Disordered" evidence="7">
    <location>
        <begin position="830"/>
        <end position="850"/>
    </location>
</feature>
<evidence type="ECO:0000259" key="8">
    <source>
        <dbReference type="PROSITE" id="PS50235"/>
    </source>
</evidence>
<feature type="region of interest" description="Disordered" evidence="7">
    <location>
        <begin position="45"/>
        <end position="68"/>
    </location>
</feature>
<dbReference type="GO" id="GO:0016579">
    <property type="term" value="P:protein deubiquitination"/>
    <property type="evidence" value="ECO:0007669"/>
    <property type="project" value="InterPro"/>
</dbReference>
<dbReference type="GO" id="GO:0005634">
    <property type="term" value="C:nucleus"/>
    <property type="evidence" value="ECO:0007669"/>
    <property type="project" value="TreeGrafter"/>
</dbReference>
<evidence type="ECO:0000313" key="10">
    <source>
        <dbReference type="Proteomes" id="UP001430356"/>
    </source>
</evidence>
<evidence type="ECO:0000256" key="4">
    <source>
        <dbReference type="ARBA" id="ARBA00022786"/>
    </source>
</evidence>
<dbReference type="InterPro" id="IPR001394">
    <property type="entry name" value="Peptidase_C19_UCH"/>
</dbReference>
<feature type="compositionally biased region" description="Low complexity" evidence="7">
    <location>
        <begin position="59"/>
        <end position="68"/>
    </location>
</feature>
<dbReference type="PROSITE" id="PS50235">
    <property type="entry name" value="USP_3"/>
    <property type="match status" value="1"/>
</dbReference>
<evidence type="ECO:0000256" key="6">
    <source>
        <dbReference type="ARBA" id="ARBA00022807"/>
    </source>
</evidence>
<dbReference type="EMBL" id="JAECZO010000031">
    <property type="protein sequence ID" value="KAK7194094.1"/>
    <property type="molecule type" value="Genomic_DNA"/>
</dbReference>
<feature type="region of interest" description="Disordered" evidence="7">
    <location>
        <begin position="1489"/>
        <end position="1515"/>
    </location>
</feature>
<dbReference type="PROSITE" id="PS00973">
    <property type="entry name" value="USP_2"/>
    <property type="match status" value="1"/>
</dbReference>
<accession>A0AAW0EKF8</accession>
<dbReference type="InterPro" id="IPR050164">
    <property type="entry name" value="Peptidase_C19"/>
</dbReference>
<comment type="catalytic activity">
    <reaction evidence="1">
        <text>Thiol-dependent hydrolysis of ester, thioester, amide, peptide and isopeptide bonds formed by the C-terminal Gly of ubiquitin (a 76-residue protein attached to proteins as an intracellular targeting signal).</text>
        <dbReference type="EC" id="3.4.19.12"/>
    </reaction>
</comment>
<dbReference type="SUPFAM" id="SSF54001">
    <property type="entry name" value="Cysteine proteinases"/>
    <property type="match status" value="1"/>
</dbReference>
<dbReference type="GO" id="GO:0005829">
    <property type="term" value="C:cytosol"/>
    <property type="evidence" value="ECO:0007669"/>
    <property type="project" value="TreeGrafter"/>
</dbReference>
<sequence>MTACVSPATTSGPTASAIKLGAGDLWASEVLLGCASAHYTPQQELLGMLAPPPPPPRPSAASGRGSGAASVIDVDAEEKLRDHYCTASPDAAGDEGAYQPYLKATTRSAPSAEMLLLRSALPPALLRKAYRLQAPCMTRHTTKQDRLLNCTASPRCMAGLQLLGGDAATREDCLRVIMGDGPYVVPLPVPPKSGNTTAAAAAARAVAGAQESSPDTDESTVMGDPAFPCLWRGVRNLANTCYFSSVLQLVFSIARVRHAILNDGAAVAEPHGSGQLAESGLKELLSLMAFSREGPGADPRSFASYLSLDATVQQDAQEFFALLLDWLRCHCGPVVKAAVTSTFSGTLLYDRQCGACGRSAKRAEPFLYLSLPVRLTLEDSLSEFSKPEAVDGFMCDKCGQTAVATSRQYMRTLPDVLVIHWNRFEFDLHTLQRHKVTTATTFPLQLDMATYMRQWHEQKRHNAAAAAAAAAASSSSNNDHGALAAAVAAMEEKDAPHHLYELRGVVNHLGDTAVSGHYTYHGKVTSGGGGGGGGSSWLNFNDAEVTKLNRYHGQRGTSPDAYLLVYHRITAPAQSPAAAAASADPAVSAPPTPAEFPVYLRQYVDRVNAGCLAQRQEWLRQRGQAAALFDAWAAAAKAVFEGGATASSAPAWISTAAAATAATPSLYIVPTRWLQHFGRFFLPAYVDATALGGGAETQVKRSKKDTGAGDDAAAAAAAATDPARASGAATTAAGAEEQTSPSVSGDGAAAVDGVVVAPAAAGPLRHGHMQTAEELCRHVRQHSLLQALPSMTCAHGYVSPWASYKLISAAAYSKLLTFLAVCGAPLTAATSNDESASPSTPEPAAASGGAGVAPSVSSSCAFTDANLCPLCVAAMAAGVQRLAVRTAEDDDAELRLTRAWEEAERRKGASAGDGAGDGSGSSSSAAPPPANAAAVAGQLAGQPRGSDAEEEHRVLVSETVVEAWASFYASQLGWVRVRQAEGFTGVLVMREARAPPPPLLPASSAASAATTAAEVVAAGASPPAVPETISTSLATAGEPFTLTALNVDEGDLNLSAQLLCPHGALRPGQHVVAIPASLRLYWIRRFTEVLTLAYRAGVLRTTNPRWCVSEHDVEHFLLPHVPASTTSTTCLECMRSSVQHLTSRHAHRMKRMEERKRFPSLWLAGAMTSPAGVAQLLHATGAENEEQLLAAQHPNRLFFKQHGEREYREHVRSWVEAHQQRVAHQTAEVQRLRTALEKKRKSDAAWNARVSTRRGGGGGRGAGRGGGGAAAAAAVAAVPSSAAPADPQTLEGRLCHAEEALSKLTAQTVPACTVAYGCVPTWWVAQWYAAMQEEDRTGGTKGSGEDADGEPLLSLPRISFAKLRCAHGNSLLEVPWLNPSDAFWQGTRAKRAEALWCGAQATGTSPPAGPTAAEYRSQCWLPPMTILPMDEYVALLTQYGEPEMLERAASPSVAGEAALAWNGEPAHLGVTDVDAEERAEEEAAAALSTAAASGSVTGDAKEHATATPHPAGPTAALHVSRHRLPLVPVAAAVMQVRFHNGVRQLWPPTCTDCCAAMLANFDVNCESFINGSLKLNIHLRKSRKNFYDAMSVLSSSAVQRRGVAEGEDCAAGTAASSKDGHPAGIHYTTTLGQLRLYISAHLSEKHGYLVPPELLQVGRGKNKPLRRRSPMPQAVEEESAAAAAAAAATATAAAAALDEATLQELGIRDGETLSVQSVDAIAQTCAVAVSNDEEWEAIPPELLQAGGHGGGSGGGGGSTASAAAMAVREHTAAFRETRLQGSHGTSMPAAATTAASTGVAAASPAATAGHSGAVGAAEERGAACSVCTFLNAPGMVVCEMCEAPLPSA</sequence>
<proteinExistence type="predicted"/>
<feature type="domain" description="USP" evidence="8">
    <location>
        <begin position="232"/>
        <end position="569"/>
    </location>
</feature>
<feature type="compositionally biased region" description="Low complexity" evidence="7">
    <location>
        <begin position="920"/>
        <end position="943"/>
    </location>
</feature>
<dbReference type="InterPro" id="IPR038765">
    <property type="entry name" value="Papain-like_cys_pep_sf"/>
</dbReference>
<feature type="compositionally biased region" description="Low complexity" evidence="7">
    <location>
        <begin position="1505"/>
        <end position="1515"/>
    </location>
</feature>
<feature type="compositionally biased region" description="Gly residues" evidence="7">
    <location>
        <begin position="1254"/>
        <end position="1267"/>
    </location>
</feature>
<organism evidence="9 10">
    <name type="scientific">Novymonas esmeraldas</name>
    <dbReference type="NCBI Taxonomy" id="1808958"/>
    <lineage>
        <taxon>Eukaryota</taxon>
        <taxon>Discoba</taxon>
        <taxon>Euglenozoa</taxon>
        <taxon>Kinetoplastea</taxon>
        <taxon>Metakinetoplastina</taxon>
        <taxon>Trypanosomatida</taxon>
        <taxon>Trypanosomatidae</taxon>
        <taxon>Novymonas</taxon>
    </lineage>
</organism>
<protein>
    <recommendedName>
        <fullName evidence="2">ubiquitinyl hydrolase 1</fullName>
        <ecNumber evidence="2">3.4.19.12</ecNumber>
    </recommendedName>
</protein>
<dbReference type="Gene3D" id="2.30.30.380">
    <property type="entry name" value="Zn-finger domain of Sec23/24"/>
    <property type="match status" value="1"/>
</dbReference>
<evidence type="ECO:0000256" key="3">
    <source>
        <dbReference type="ARBA" id="ARBA00022670"/>
    </source>
</evidence>
<dbReference type="PANTHER" id="PTHR24006:SF687">
    <property type="entry name" value="UBIQUITIN CARBOXYL-TERMINAL HYDROLASE 10"/>
    <property type="match status" value="1"/>
</dbReference>